<dbReference type="InterPro" id="IPR036249">
    <property type="entry name" value="Thioredoxin-like_sf"/>
</dbReference>
<sequence length="159" mass="18054">MAPFFMFATSSILGTVAAAAESWGRNIRWVSLKEGQKLAREQKKPAMVVITKTWCRACKALRPQFASNKEIEKMSNDFIMINLEDDDEPKGIDLQPDGTYYPRVVFLDHNGSVMRNVMYKKTGGYKYYYPHATAIAHNMKEVLKVSSKQRKAPLSPKGM</sequence>
<proteinExistence type="predicted"/>
<gene>
    <name evidence="3" type="ORF">GSLYS_00006236001</name>
</gene>
<feature type="signal peptide" evidence="2">
    <location>
        <begin position="1"/>
        <end position="18"/>
    </location>
</feature>
<dbReference type="Pfam" id="PF13899">
    <property type="entry name" value="Thioredoxin_7"/>
    <property type="match status" value="1"/>
</dbReference>
<dbReference type="PANTHER" id="PTHR15337">
    <property type="entry name" value="ANTERIOR GRADIENT PROTEIN-RELATED"/>
    <property type="match status" value="1"/>
</dbReference>
<dbReference type="Gene3D" id="3.40.30.10">
    <property type="entry name" value="Glutaredoxin"/>
    <property type="match status" value="1"/>
</dbReference>
<reference evidence="3 4" key="1">
    <citation type="submission" date="2024-04" db="EMBL/GenBank/DDBJ databases">
        <authorList>
            <consortium name="Genoscope - CEA"/>
            <person name="William W."/>
        </authorList>
    </citation>
    <scope>NUCLEOTIDE SEQUENCE [LARGE SCALE GENOMIC DNA]</scope>
</reference>
<evidence type="ECO:0000313" key="4">
    <source>
        <dbReference type="Proteomes" id="UP001497497"/>
    </source>
</evidence>
<dbReference type="InterPro" id="IPR051099">
    <property type="entry name" value="AGR/TXD"/>
</dbReference>
<dbReference type="Proteomes" id="UP001497497">
    <property type="component" value="Unassembled WGS sequence"/>
</dbReference>
<dbReference type="PANTHER" id="PTHR15337:SF11">
    <property type="entry name" value="THIOREDOXIN DOMAIN-CONTAINING PROTEIN"/>
    <property type="match status" value="1"/>
</dbReference>
<protein>
    <recommendedName>
        <fullName evidence="5">Thioredoxin domain-containing protein 12</fullName>
    </recommendedName>
</protein>
<evidence type="ECO:0008006" key="5">
    <source>
        <dbReference type="Google" id="ProtNLM"/>
    </source>
</evidence>
<dbReference type="GO" id="GO:0005783">
    <property type="term" value="C:endoplasmic reticulum"/>
    <property type="evidence" value="ECO:0007669"/>
    <property type="project" value="TreeGrafter"/>
</dbReference>
<name>A0AAV2HE21_LYMST</name>
<dbReference type="EMBL" id="CAXITT010000108">
    <property type="protein sequence ID" value="CAL1532157.1"/>
    <property type="molecule type" value="Genomic_DNA"/>
</dbReference>
<evidence type="ECO:0000256" key="1">
    <source>
        <dbReference type="ARBA" id="ARBA00022729"/>
    </source>
</evidence>
<dbReference type="SUPFAM" id="SSF52833">
    <property type="entry name" value="Thioredoxin-like"/>
    <property type="match status" value="1"/>
</dbReference>
<comment type="caution">
    <text evidence="3">The sequence shown here is derived from an EMBL/GenBank/DDBJ whole genome shotgun (WGS) entry which is preliminary data.</text>
</comment>
<keyword evidence="1 2" id="KW-0732">Signal</keyword>
<accession>A0AAV2HE21</accession>
<feature type="chain" id="PRO_5043337531" description="Thioredoxin domain-containing protein 12" evidence="2">
    <location>
        <begin position="19"/>
        <end position="159"/>
    </location>
</feature>
<evidence type="ECO:0000256" key="2">
    <source>
        <dbReference type="SAM" id="SignalP"/>
    </source>
</evidence>
<keyword evidence="4" id="KW-1185">Reference proteome</keyword>
<dbReference type="AlphaFoldDB" id="A0AAV2HE21"/>
<evidence type="ECO:0000313" key="3">
    <source>
        <dbReference type="EMBL" id="CAL1532157.1"/>
    </source>
</evidence>
<organism evidence="3 4">
    <name type="scientific">Lymnaea stagnalis</name>
    <name type="common">Great pond snail</name>
    <name type="synonym">Helix stagnalis</name>
    <dbReference type="NCBI Taxonomy" id="6523"/>
    <lineage>
        <taxon>Eukaryota</taxon>
        <taxon>Metazoa</taxon>
        <taxon>Spiralia</taxon>
        <taxon>Lophotrochozoa</taxon>
        <taxon>Mollusca</taxon>
        <taxon>Gastropoda</taxon>
        <taxon>Heterobranchia</taxon>
        <taxon>Euthyneura</taxon>
        <taxon>Panpulmonata</taxon>
        <taxon>Hygrophila</taxon>
        <taxon>Lymnaeoidea</taxon>
        <taxon>Lymnaeidae</taxon>
        <taxon>Lymnaea</taxon>
    </lineage>
</organism>